<feature type="transmembrane region" description="Helical" evidence="2">
    <location>
        <begin position="367"/>
        <end position="393"/>
    </location>
</feature>
<dbReference type="GeneID" id="95984405"/>
<sequence>MRSAIALTLAGALLTTAAATAAPPDATITPAPHPLYRRAPTFTPLTHTVPAYSPFFAYGPNDLTDPNAKQPSRPDNTTVTWQFGGVPSYAQGVLGDFADNVVYADQANPKGVKTPGNLTLSFYGTGVKLYGYCKNDTQLNAWFDGNSYTGQFQCRDFSGSSNLIFATDSQPFQGHTLALGLYYSRLVVAYAEITTNVYSWQSTATDQLTQVDQGALTSNGSVNEYFDVRQGQWNTVWTTDTNAVLSMRVPVNTTYVEVKAPLGPDMGNYWFNLSLPSISGETNYSRQAWRQTVNPPTTLWYASLDPTQQYTLNLTSPDGGKVAMSTVNFKLADNFPKVNSTDVATSVASWRNKPTNKPGGIHISAKAGMWIGIGVGALIVAIILIAVLFRFGLMHLRRRDRHKRLSALPEGTGLNRLKSVYRPLRPDDDDHEDAFTVPRDAPPVPRLPRQYSTPY</sequence>
<dbReference type="Proteomes" id="UP001565368">
    <property type="component" value="Unassembled WGS sequence"/>
</dbReference>
<evidence type="ECO:0000256" key="2">
    <source>
        <dbReference type="SAM" id="Phobius"/>
    </source>
</evidence>
<evidence type="ECO:0000256" key="1">
    <source>
        <dbReference type="SAM" id="MobiDB-lite"/>
    </source>
</evidence>
<name>A0ABR3Q3Q6_9TREE</name>
<evidence type="ECO:0000313" key="4">
    <source>
        <dbReference type="EMBL" id="KAL1409379.1"/>
    </source>
</evidence>
<keyword evidence="5" id="KW-1185">Reference proteome</keyword>
<keyword evidence="2" id="KW-0812">Transmembrane</keyword>
<dbReference type="RefSeq" id="XP_069209323.1">
    <property type="nucleotide sequence ID" value="XM_069351905.1"/>
</dbReference>
<evidence type="ECO:0008006" key="6">
    <source>
        <dbReference type="Google" id="ProtNLM"/>
    </source>
</evidence>
<evidence type="ECO:0000256" key="3">
    <source>
        <dbReference type="SAM" id="SignalP"/>
    </source>
</evidence>
<evidence type="ECO:0000313" key="5">
    <source>
        <dbReference type="Proteomes" id="UP001565368"/>
    </source>
</evidence>
<feature type="chain" id="PRO_5046617502" description="Mid2 domain-containing protein" evidence="3">
    <location>
        <begin position="22"/>
        <end position="455"/>
    </location>
</feature>
<accession>A0ABR3Q3Q6</accession>
<proteinExistence type="predicted"/>
<keyword evidence="3" id="KW-0732">Signal</keyword>
<reference evidence="4 5" key="1">
    <citation type="submission" date="2023-08" db="EMBL/GenBank/DDBJ databases">
        <title>Annotated Genome Sequence of Vanrija albida AlHP1.</title>
        <authorList>
            <person name="Herzog R."/>
        </authorList>
    </citation>
    <scope>NUCLEOTIDE SEQUENCE [LARGE SCALE GENOMIC DNA]</scope>
    <source>
        <strain evidence="4 5">AlHP1</strain>
    </source>
</reference>
<gene>
    <name evidence="4" type="ORF">Q8F55_003362</name>
</gene>
<protein>
    <recommendedName>
        <fullName evidence="6">Mid2 domain-containing protein</fullName>
    </recommendedName>
</protein>
<dbReference type="EMBL" id="JBBXJM010000003">
    <property type="protein sequence ID" value="KAL1409379.1"/>
    <property type="molecule type" value="Genomic_DNA"/>
</dbReference>
<feature type="region of interest" description="Disordered" evidence="1">
    <location>
        <begin position="419"/>
        <end position="455"/>
    </location>
</feature>
<organism evidence="4 5">
    <name type="scientific">Vanrija albida</name>
    <dbReference type="NCBI Taxonomy" id="181172"/>
    <lineage>
        <taxon>Eukaryota</taxon>
        <taxon>Fungi</taxon>
        <taxon>Dikarya</taxon>
        <taxon>Basidiomycota</taxon>
        <taxon>Agaricomycotina</taxon>
        <taxon>Tremellomycetes</taxon>
        <taxon>Trichosporonales</taxon>
        <taxon>Trichosporonaceae</taxon>
        <taxon>Vanrija</taxon>
    </lineage>
</organism>
<keyword evidence="2" id="KW-0472">Membrane</keyword>
<feature type="signal peptide" evidence="3">
    <location>
        <begin position="1"/>
        <end position="21"/>
    </location>
</feature>
<keyword evidence="2" id="KW-1133">Transmembrane helix</keyword>
<comment type="caution">
    <text evidence="4">The sequence shown here is derived from an EMBL/GenBank/DDBJ whole genome shotgun (WGS) entry which is preliminary data.</text>
</comment>